<dbReference type="InterPro" id="IPR036162">
    <property type="entry name" value="Resolvase-like_N_sf"/>
</dbReference>
<dbReference type="InterPro" id="IPR038109">
    <property type="entry name" value="DNA_bind_recomb_sf"/>
</dbReference>
<dbReference type="SMART" id="SM00857">
    <property type="entry name" value="Resolvase"/>
    <property type="match status" value="1"/>
</dbReference>
<dbReference type="InterPro" id="IPR006119">
    <property type="entry name" value="Resolv_N"/>
</dbReference>
<dbReference type="InterPro" id="IPR050639">
    <property type="entry name" value="SSR_resolvase"/>
</dbReference>
<sequence length="528" mass="58413">MTETPSLTSTDTGSLGFSEHDAEGEAMYQLGAYLRISDDDRDPITGELSREGVTRQLKDCRVVAAEMGGDIVKVYDDNDVSASDPFVVRKDFEALVKDLDAGVIDGFVFYHSDRVARLAYDAARICQCYERKPKLVGRAAHGGTDLSTDNGRAMFVMQAVMGGVEASSIRRRKTNANRHNALSGKDHIGRLAWGWDEEGNLVQPYADLRKKAVTLVAKGGSISDVVRMWAENGITTESGQPVLYKTAMLRVAHPRNAGFRAYLPAQERRGKATPWGPDIILYGDDGKPVTGKWTPLVDPETYWAAIHRLEKVREESKNAGRTGGTRPGHRTHLLSGLLRCGDCGTRMVASARTIKGKKVPFYRCPTTNNGCGGITRSAAALEDHIESLCLAAIRKIMGRAKPSGAKEQEEIDQAENRLREIATEIKEVMDRRKPGANKRISATSAMDMISELEEERGMLNYRIRELSAKADELRGNTPDLLKDWKKFTTDRKRHEIGKLMKAIVVEKAPRGRHFDPASVDVAWQEQAS</sequence>
<dbReference type="Gene3D" id="3.40.50.1390">
    <property type="entry name" value="Resolvase, N-terminal catalytic domain"/>
    <property type="match status" value="1"/>
</dbReference>
<dbReference type="RefSeq" id="WP_311625218.1">
    <property type="nucleotide sequence ID" value="NZ_JAVRFE010000027.1"/>
</dbReference>
<reference evidence="3" key="1">
    <citation type="submission" date="2024-05" db="EMBL/GenBank/DDBJ databases">
        <title>30 novel species of actinomycetes from the DSMZ collection.</title>
        <authorList>
            <person name="Nouioui I."/>
        </authorList>
    </citation>
    <scope>NUCLEOTIDE SEQUENCE</scope>
    <source>
        <strain evidence="3">DSM 41527</strain>
    </source>
</reference>
<dbReference type="Pfam" id="PF00239">
    <property type="entry name" value="Resolvase"/>
    <property type="match status" value="1"/>
</dbReference>
<dbReference type="Proteomes" id="UP001180551">
    <property type="component" value="Unassembled WGS sequence"/>
</dbReference>
<evidence type="ECO:0000313" key="3">
    <source>
        <dbReference type="EMBL" id="MDT0458115.1"/>
    </source>
</evidence>
<dbReference type="SUPFAM" id="SSF53041">
    <property type="entry name" value="Resolvase-like"/>
    <property type="match status" value="1"/>
</dbReference>
<gene>
    <name evidence="3" type="ORF">RM550_20635</name>
</gene>
<evidence type="ECO:0000313" key="4">
    <source>
        <dbReference type="Proteomes" id="UP001180551"/>
    </source>
</evidence>
<evidence type="ECO:0000259" key="2">
    <source>
        <dbReference type="SMART" id="SM00857"/>
    </source>
</evidence>
<dbReference type="Pfam" id="PF13408">
    <property type="entry name" value="Zn_ribbon_recom"/>
    <property type="match status" value="1"/>
</dbReference>
<name>A0ABU2TB00_9ACTN</name>
<dbReference type="Gene3D" id="3.90.1750.20">
    <property type="entry name" value="Putative Large Serine Recombinase, Chain B, Domain 2"/>
    <property type="match status" value="1"/>
</dbReference>
<dbReference type="PANTHER" id="PTHR30461">
    <property type="entry name" value="DNA-INVERTASE FROM LAMBDOID PROPHAGE"/>
    <property type="match status" value="1"/>
</dbReference>
<protein>
    <submittedName>
        <fullName evidence="3">Recombinase family protein</fullName>
    </submittedName>
</protein>
<accession>A0ABU2TB00</accession>
<organism evidence="3 4">
    <name type="scientific">Streptomyces mooreae</name>
    <dbReference type="NCBI Taxonomy" id="3075523"/>
    <lineage>
        <taxon>Bacteria</taxon>
        <taxon>Bacillati</taxon>
        <taxon>Actinomycetota</taxon>
        <taxon>Actinomycetes</taxon>
        <taxon>Kitasatosporales</taxon>
        <taxon>Streptomycetaceae</taxon>
        <taxon>Streptomyces</taxon>
    </lineage>
</organism>
<feature type="domain" description="Resolvase/invertase-type recombinase catalytic" evidence="2">
    <location>
        <begin position="30"/>
        <end position="186"/>
    </location>
</feature>
<dbReference type="EMBL" id="JAVRFE010000027">
    <property type="protein sequence ID" value="MDT0458115.1"/>
    <property type="molecule type" value="Genomic_DNA"/>
</dbReference>
<feature type="coiled-coil region" evidence="1">
    <location>
        <begin position="404"/>
        <end position="469"/>
    </location>
</feature>
<dbReference type="PANTHER" id="PTHR30461:SF23">
    <property type="entry name" value="DNA RECOMBINASE-RELATED"/>
    <property type="match status" value="1"/>
</dbReference>
<keyword evidence="1" id="KW-0175">Coiled coil</keyword>
<keyword evidence="4" id="KW-1185">Reference proteome</keyword>
<dbReference type="InterPro" id="IPR025827">
    <property type="entry name" value="Zn_ribbon_recom_dom"/>
</dbReference>
<dbReference type="CDD" id="cd00338">
    <property type="entry name" value="Ser_Recombinase"/>
    <property type="match status" value="1"/>
</dbReference>
<comment type="caution">
    <text evidence="3">The sequence shown here is derived from an EMBL/GenBank/DDBJ whole genome shotgun (WGS) entry which is preliminary data.</text>
</comment>
<proteinExistence type="predicted"/>
<evidence type="ECO:0000256" key="1">
    <source>
        <dbReference type="SAM" id="Coils"/>
    </source>
</evidence>